<evidence type="ECO:0000313" key="3">
    <source>
        <dbReference type="EMBL" id="MBA0087702.1"/>
    </source>
</evidence>
<dbReference type="EMBL" id="JACDQQ010002140">
    <property type="protein sequence ID" value="MBA0087702.1"/>
    <property type="molecule type" value="Genomic_DNA"/>
</dbReference>
<proteinExistence type="predicted"/>
<sequence>MPVAVRSSPSRRFSSRVPTLPIPIGEVWVYWECGNRRDISRVRDISMHGLFIETRKPVIKGASTSLHFLVQDGQIRADAVVRHAMKQQHPREVGIRRRDPPAAQQHTVRRAHVERLAVRVGDREGSIGFANQVGRKLAPDGVQIRGRDQPPGHRRQHRRQEQQKQHHANDSSTHGCVQQGIPSSRTYARSGPRVLAGMPVSVFDVPFIDGSKSERLRRYQEVQTRQGPLTKRLVRSKPTAAMTLA</sequence>
<keyword evidence="4" id="KW-1185">Reference proteome</keyword>
<dbReference type="AlphaFoldDB" id="A0A7V8NUM1"/>
<comment type="caution">
    <text evidence="3">The sequence shown here is derived from an EMBL/GenBank/DDBJ whole genome shotgun (WGS) entry which is preliminary data.</text>
</comment>
<protein>
    <submittedName>
        <fullName evidence="3">PilZ domain-containing protein</fullName>
    </submittedName>
</protein>
<name>A0A7V8NUM1_9BACT</name>
<dbReference type="GO" id="GO:0035438">
    <property type="term" value="F:cyclic-di-GMP binding"/>
    <property type="evidence" value="ECO:0007669"/>
    <property type="project" value="InterPro"/>
</dbReference>
<accession>A0A7V8NUM1</accession>
<feature type="compositionally biased region" description="Basic and acidic residues" evidence="1">
    <location>
        <begin position="159"/>
        <end position="169"/>
    </location>
</feature>
<reference evidence="3" key="1">
    <citation type="submission" date="2020-06" db="EMBL/GenBank/DDBJ databases">
        <title>Legume-microbial interactions unlock mineral nutrients during tropical forest succession.</title>
        <authorList>
            <person name="Epihov D.Z."/>
        </authorList>
    </citation>
    <scope>NUCLEOTIDE SEQUENCE [LARGE SCALE GENOMIC DNA]</scope>
    <source>
        <strain evidence="3">Pan2503</strain>
    </source>
</reference>
<organism evidence="3 4">
    <name type="scientific">Candidatus Acidiferrum panamense</name>
    <dbReference type="NCBI Taxonomy" id="2741543"/>
    <lineage>
        <taxon>Bacteria</taxon>
        <taxon>Pseudomonadati</taxon>
        <taxon>Acidobacteriota</taxon>
        <taxon>Terriglobia</taxon>
        <taxon>Candidatus Acidiferrales</taxon>
        <taxon>Candidatus Acidiferrum</taxon>
    </lineage>
</organism>
<dbReference type="Proteomes" id="UP000567293">
    <property type="component" value="Unassembled WGS sequence"/>
</dbReference>
<evidence type="ECO:0000259" key="2">
    <source>
        <dbReference type="Pfam" id="PF07238"/>
    </source>
</evidence>
<dbReference type="InterPro" id="IPR009875">
    <property type="entry name" value="PilZ_domain"/>
</dbReference>
<feature type="compositionally biased region" description="Polar residues" evidence="1">
    <location>
        <begin position="170"/>
        <end position="187"/>
    </location>
</feature>
<gene>
    <name evidence="3" type="ORF">HRJ53_22180</name>
</gene>
<dbReference type="Pfam" id="PF07238">
    <property type="entry name" value="PilZ"/>
    <property type="match status" value="1"/>
</dbReference>
<evidence type="ECO:0000313" key="4">
    <source>
        <dbReference type="Proteomes" id="UP000567293"/>
    </source>
</evidence>
<feature type="region of interest" description="Disordered" evidence="1">
    <location>
        <begin position="87"/>
        <end position="108"/>
    </location>
</feature>
<feature type="compositionally biased region" description="Basic and acidic residues" evidence="1">
    <location>
        <begin position="89"/>
        <end position="100"/>
    </location>
</feature>
<evidence type="ECO:0000256" key="1">
    <source>
        <dbReference type="SAM" id="MobiDB-lite"/>
    </source>
</evidence>
<feature type="region of interest" description="Disordered" evidence="1">
    <location>
        <begin position="130"/>
        <end position="188"/>
    </location>
</feature>
<feature type="domain" description="PilZ" evidence="2">
    <location>
        <begin position="39"/>
        <end position="110"/>
    </location>
</feature>